<accession>A0A6B9FQV8</accession>
<dbReference type="KEGG" id="mmes:MMSR116_17155"/>
<protein>
    <submittedName>
        <fullName evidence="3">Uncharacterized protein</fullName>
    </submittedName>
</protein>
<dbReference type="AlphaFoldDB" id="A0A6B9FQV8"/>
<proteinExistence type="predicted"/>
<name>A0A6B9FQV8_9HYPH</name>
<evidence type="ECO:0000313" key="4">
    <source>
        <dbReference type="Proteomes" id="UP000012488"/>
    </source>
</evidence>
<feature type="signal peptide" evidence="2">
    <location>
        <begin position="1"/>
        <end position="21"/>
    </location>
</feature>
<keyword evidence="2" id="KW-0732">Signal</keyword>
<evidence type="ECO:0000256" key="2">
    <source>
        <dbReference type="SAM" id="SignalP"/>
    </source>
</evidence>
<dbReference type="Proteomes" id="UP000012488">
    <property type="component" value="Chromosome"/>
</dbReference>
<gene>
    <name evidence="3" type="ORF">MMSR116_17155</name>
</gene>
<organism evidence="3 4">
    <name type="scientific">Methylobacterium mesophilicum SR1.6/6</name>
    <dbReference type="NCBI Taxonomy" id="908290"/>
    <lineage>
        <taxon>Bacteria</taxon>
        <taxon>Pseudomonadati</taxon>
        <taxon>Pseudomonadota</taxon>
        <taxon>Alphaproteobacteria</taxon>
        <taxon>Hyphomicrobiales</taxon>
        <taxon>Methylobacteriaceae</taxon>
        <taxon>Methylobacterium</taxon>
    </lineage>
</organism>
<reference evidence="3 4" key="1">
    <citation type="journal article" date="2012" name="Genet. Mol. Biol.">
        <title>Analysis of 16S rRNA and mxaF genes revealing insights into Methylobacterium niche-specific plant association.</title>
        <authorList>
            <person name="Dourado M.N."/>
            <person name="Andreote F.D."/>
            <person name="Dini-Andreote F."/>
            <person name="Conti R."/>
            <person name="Araujo J.M."/>
            <person name="Araujo W.L."/>
        </authorList>
    </citation>
    <scope>NUCLEOTIDE SEQUENCE [LARGE SCALE GENOMIC DNA]</scope>
    <source>
        <strain evidence="3 4">SR1.6/6</strain>
    </source>
</reference>
<sequence length="81" mass="8221">MITRLLVSTLVGIGLSSAALAQSLTAPAGIPAVTAPGGIQGRLAVPVQRPTPEGRVAVIDADGRPQPRGRIVHPPHPGHAR</sequence>
<evidence type="ECO:0000256" key="1">
    <source>
        <dbReference type="SAM" id="MobiDB-lite"/>
    </source>
</evidence>
<evidence type="ECO:0000313" key="3">
    <source>
        <dbReference type="EMBL" id="QGY03428.1"/>
    </source>
</evidence>
<reference evidence="3 4" key="2">
    <citation type="journal article" date="2013" name="Genome Announc.">
        <title>Draft Genome Sequence of Methylobacterium mesophilicum Strain SR1.6/6, Isolated from Citrus sinensis.</title>
        <authorList>
            <person name="Marinho Almeida D."/>
            <person name="Dini-Andreote F."/>
            <person name="Camargo Neves A.A."/>
            <person name="Juca Ramos R.T."/>
            <person name="Andreote F.D."/>
            <person name="Carneiro A.R."/>
            <person name="Oliveira de Souza Lima A."/>
            <person name="Caracciolo Gomes de Sa P.H."/>
            <person name="Ribeiro Barbosa M.S."/>
            <person name="Araujo W.L."/>
            <person name="Silva A."/>
        </authorList>
    </citation>
    <scope>NUCLEOTIDE SEQUENCE [LARGE SCALE GENOMIC DNA]</scope>
    <source>
        <strain evidence="3 4">SR1.6/6</strain>
    </source>
</reference>
<dbReference type="RefSeq" id="WP_010686649.1">
    <property type="nucleotide sequence ID" value="NZ_CP043538.1"/>
</dbReference>
<dbReference type="EMBL" id="CP043538">
    <property type="protein sequence ID" value="QGY03428.1"/>
    <property type="molecule type" value="Genomic_DNA"/>
</dbReference>
<feature type="chain" id="PRO_5025639956" evidence="2">
    <location>
        <begin position="22"/>
        <end position="81"/>
    </location>
</feature>
<feature type="region of interest" description="Disordered" evidence="1">
    <location>
        <begin position="58"/>
        <end position="81"/>
    </location>
</feature>
<feature type="compositionally biased region" description="Basic residues" evidence="1">
    <location>
        <begin position="70"/>
        <end position="81"/>
    </location>
</feature>